<feature type="region of interest" description="Disordered" evidence="1">
    <location>
        <begin position="785"/>
        <end position="814"/>
    </location>
</feature>
<feature type="compositionally biased region" description="Low complexity" evidence="1">
    <location>
        <begin position="152"/>
        <end position="167"/>
    </location>
</feature>
<gene>
    <name evidence="2" type="ORF">FFLO_03034</name>
</gene>
<dbReference type="EMBL" id="JABELV010000053">
    <property type="protein sequence ID" value="KAG7553527.1"/>
    <property type="molecule type" value="Genomic_DNA"/>
</dbReference>
<feature type="region of interest" description="Disordered" evidence="1">
    <location>
        <begin position="119"/>
        <end position="192"/>
    </location>
</feature>
<evidence type="ECO:0000256" key="1">
    <source>
        <dbReference type="SAM" id="MobiDB-lite"/>
    </source>
</evidence>
<evidence type="ECO:0000313" key="3">
    <source>
        <dbReference type="Proteomes" id="UP000812966"/>
    </source>
</evidence>
<dbReference type="AlphaFoldDB" id="A0A8K0JLE9"/>
<keyword evidence="3" id="KW-1185">Reference proteome</keyword>
<feature type="region of interest" description="Disordered" evidence="1">
    <location>
        <begin position="864"/>
        <end position="883"/>
    </location>
</feature>
<feature type="compositionally biased region" description="Basic and acidic residues" evidence="1">
    <location>
        <begin position="42"/>
        <end position="52"/>
    </location>
</feature>
<proteinExistence type="predicted"/>
<comment type="caution">
    <text evidence="2">The sequence shown here is derived from an EMBL/GenBank/DDBJ whole genome shotgun (WGS) entry which is preliminary data.</text>
</comment>
<accession>A0A8K0JLE9</accession>
<feature type="compositionally biased region" description="Basic and acidic residues" evidence="1">
    <location>
        <begin position="60"/>
        <end position="81"/>
    </location>
</feature>
<organism evidence="2 3">
    <name type="scientific">Filobasidium floriforme</name>
    <dbReference type="NCBI Taxonomy" id="5210"/>
    <lineage>
        <taxon>Eukaryota</taxon>
        <taxon>Fungi</taxon>
        <taxon>Dikarya</taxon>
        <taxon>Basidiomycota</taxon>
        <taxon>Agaricomycotina</taxon>
        <taxon>Tremellomycetes</taxon>
        <taxon>Filobasidiales</taxon>
        <taxon>Filobasidiaceae</taxon>
        <taxon>Filobasidium</taxon>
    </lineage>
</organism>
<evidence type="ECO:0000313" key="2">
    <source>
        <dbReference type="EMBL" id="KAG7553527.1"/>
    </source>
</evidence>
<dbReference type="Proteomes" id="UP000812966">
    <property type="component" value="Unassembled WGS sequence"/>
</dbReference>
<sequence>MTSLYTYTRMPPTLTDLSADVIHLIAHHVMFSGATPPSTDSMSRECDDRSTAEYDVDGPFVRRLDTGSDKSRRSLRWRDEPASSSSSIFSSSYRPVVPQPQQPYRSGLDVLMSAASEVSASSSSSTGSRSHGRHHATTTERSHEPYGAERISSASYSRRASSTSTRSKGVESDRSEYTPLNPPTTSKSEVYVTRTIPDPRSLLPLMLTCKHLYKALRFDGNPKLYHWMYLNTFDSEALTRRWKDYQMGGPNHEYAAVPPSKSAGGDSFFDQIEVKREPGLEHEQTISGSSGHRSCTHGVRENGTKCACREGVHLLSDPAILANEYKDRFETFKRYREIAAGGSWKALMKTEEDRETWSADIWVIWWMYMENDHKNFVVLESLAKFKEVVKIFYREHMLEAALQPGYPTDSCEGAILTIISNRLGIDTELEETREQIDTKVFILLPYVFACHKYPFLYGPWVHRDLPLSRVARDEEELRMLSRPNAFMVELSPNPRSTNVKRLGKWWRVSSPYQTTCASLSFMKLLERHPELITLGKNPHVQLPRPGVASSSDQKLIAAKPFSSATENLDSSNWDNDLYRAMNCHDPITSSGMHPLAFRHKIEGLWKGKYLYFDYNAYQHVVKGDVRSLYEGTYGEEMQEWRLEERVINVKIDKVGGDGPMLNAGYRLGLTAEDEEYEASLSAEERGWEPCLDEDAPDRPGWTKEILISGTGLSAWGEVKIQGRVRAWDGLVTIHTDFGIPESTGKWLFRCYIMSGNKLVGRYRDTFTMENMRGYEGPVFLQKQSESIPPVSERVPSSPIVEKSPPGSASNSGNFRSEFAPTYRPIVPSPSTIVAVNRPRELQLPHIQELGYRPDPLHIARPAENAAASPADVCPPTVSTSELDGSRSCADAVVAKPGQRCRFEPFSDR</sequence>
<feature type="region of interest" description="Disordered" evidence="1">
    <location>
        <begin position="33"/>
        <end position="104"/>
    </location>
</feature>
<reference evidence="2" key="1">
    <citation type="submission" date="2020-04" db="EMBL/GenBank/DDBJ databases">
        <title>Analysis of mating type loci in Filobasidium floriforme.</title>
        <authorList>
            <person name="Nowrousian M."/>
        </authorList>
    </citation>
    <scope>NUCLEOTIDE SEQUENCE</scope>
    <source>
        <strain evidence="2">CBS 6242</strain>
    </source>
</reference>
<name>A0A8K0JLE9_9TREE</name>
<feature type="compositionally biased region" description="Basic and acidic residues" evidence="1">
    <location>
        <begin position="137"/>
        <end position="147"/>
    </location>
</feature>
<dbReference type="OrthoDB" id="2017782at2759"/>
<feature type="compositionally biased region" description="Low complexity" evidence="1">
    <location>
        <begin position="83"/>
        <end position="96"/>
    </location>
</feature>
<protein>
    <submittedName>
        <fullName evidence="2">Uncharacterized protein</fullName>
    </submittedName>
</protein>
<feature type="compositionally biased region" description="Low complexity" evidence="1">
    <location>
        <begin position="119"/>
        <end position="129"/>
    </location>
</feature>